<dbReference type="EMBL" id="CM042056">
    <property type="protein sequence ID" value="KAI3698051.1"/>
    <property type="molecule type" value="Genomic_DNA"/>
</dbReference>
<protein>
    <submittedName>
        <fullName evidence="1">Uncharacterized protein</fullName>
    </submittedName>
</protein>
<evidence type="ECO:0000313" key="1">
    <source>
        <dbReference type="EMBL" id="KAI3698051.1"/>
    </source>
</evidence>
<dbReference type="Proteomes" id="UP001055879">
    <property type="component" value="Linkage Group LG10"/>
</dbReference>
<comment type="caution">
    <text evidence="1">The sequence shown here is derived from an EMBL/GenBank/DDBJ whole genome shotgun (WGS) entry which is preliminary data.</text>
</comment>
<reference evidence="1 2" key="2">
    <citation type="journal article" date="2022" name="Mol. Ecol. Resour.">
        <title>The genomes of chicory, endive, great burdock and yacon provide insights into Asteraceae paleo-polyploidization history and plant inulin production.</title>
        <authorList>
            <person name="Fan W."/>
            <person name="Wang S."/>
            <person name="Wang H."/>
            <person name="Wang A."/>
            <person name="Jiang F."/>
            <person name="Liu H."/>
            <person name="Zhao H."/>
            <person name="Xu D."/>
            <person name="Zhang Y."/>
        </authorList>
    </citation>
    <scope>NUCLEOTIDE SEQUENCE [LARGE SCALE GENOMIC DNA]</scope>
    <source>
        <strain evidence="2">cv. Niubang</strain>
    </source>
</reference>
<accession>A0ACB8ZL36</accession>
<organism evidence="1 2">
    <name type="scientific">Arctium lappa</name>
    <name type="common">Greater burdock</name>
    <name type="synonym">Lappa major</name>
    <dbReference type="NCBI Taxonomy" id="4217"/>
    <lineage>
        <taxon>Eukaryota</taxon>
        <taxon>Viridiplantae</taxon>
        <taxon>Streptophyta</taxon>
        <taxon>Embryophyta</taxon>
        <taxon>Tracheophyta</taxon>
        <taxon>Spermatophyta</taxon>
        <taxon>Magnoliopsida</taxon>
        <taxon>eudicotyledons</taxon>
        <taxon>Gunneridae</taxon>
        <taxon>Pentapetalae</taxon>
        <taxon>asterids</taxon>
        <taxon>campanulids</taxon>
        <taxon>Asterales</taxon>
        <taxon>Asteraceae</taxon>
        <taxon>Carduoideae</taxon>
        <taxon>Cardueae</taxon>
        <taxon>Arctiinae</taxon>
        <taxon>Arctium</taxon>
    </lineage>
</organism>
<evidence type="ECO:0000313" key="2">
    <source>
        <dbReference type="Proteomes" id="UP001055879"/>
    </source>
</evidence>
<gene>
    <name evidence="1" type="ORF">L6452_31161</name>
</gene>
<keyword evidence="2" id="KW-1185">Reference proteome</keyword>
<proteinExistence type="predicted"/>
<reference evidence="2" key="1">
    <citation type="journal article" date="2022" name="Mol. Ecol. Resour.">
        <title>The genomes of chicory, endive, great burdock and yacon provide insights into Asteraceae palaeo-polyploidization history and plant inulin production.</title>
        <authorList>
            <person name="Fan W."/>
            <person name="Wang S."/>
            <person name="Wang H."/>
            <person name="Wang A."/>
            <person name="Jiang F."/>
            <person name="Liu H."/>
            <person name="Zhao H."/>
            <person name="Xu D."/>
            <person name="Zhang Y."/>
        </authorList>
    </citation>
    <scope>NUCLEOTIDE SEQUENCE [LARGE SCALE GENOMIC DNA]</scope>
    <source>
        <strain evidence="2">cv. Niubang</strain>
    </source>
</reference>
<name>A0ACB8ZL36_ARCLA</name>
<sequence>MVEVTPQTEMMAIMMQAMNSTMSKQQEFFMKILEDKDASNRRNKMVMENVLIVGSGGTGNAIQTDELANNDTCRGEMTCSYKSFLCSKPPEFAGSDDPVACMNWIWEKEQAFGANECDESQINLGLVGHVAPTKNERIKAYLKGLPENMISMVGMCKPSTLREAIEEGQIMEDVYAWGKEERAVVEEKKIWENNVGSLKRSRPFTGGRGFDNLTGGIVVPETPKQTSWHLQHGKVVNIYGEKRKGDVAVITMDKARRFLVKGCSSFLAYVIDAKLEKKKLKDVRVVREFPDVSSRV</sequence>